<dbReference type="HOGENOM" id="CLU_1376539_0_0_4"/>
<dbReference type="eggNOG" id="COG1317">
    <property type="taxonomic scope" value="Bacteria"/>
</dbReference>
<feature type="region of interest" description="Disordered" evidence="1">
    <location>
        <begin position="199"/>
        <end position="233"/>
    </location>
</feature>
<protein>
    <submittedName>
        <fullName evidence="2">Type III secretion HrpE protein</fullName>
    </submittedName>
</protein>
<dbReference type="Proteomes" id="UP000000329">
    <property type="component" value="Chromosome"/>
</dbReference>
<dbReference type="GeneID" id="29391979"/>
<reference evidence="2 3" key="1">
    <citation type="submission" date="2010-04" db="EMBL/GenBank/DDBJ databases">
        <title>The genome of Herbaspirillum seropedicae SmR1, an endophytic, nitrogen-fixing, plant-growth promoting beta-Proteobacteria.</title>
        <authorList>
            <person name="Pedrosa F.O."/>
            <person name="Monteiro R.A."/>
            <person name="Wassem R."/>
            <person name="Cruz L.M."/>
            <person name="Ayub R.A."/>
            <person name="Colauto N.B."/>
            <person name="Fernandez M.A."/>
            <person name="Fungaro M.H.P."/>
            <person name="Grisard E.C."/>
            <person name="Hungria M."/>
            <person name="Madeira H.M.F."/>
            <person name="Nodari R.O."/>
            <person name="Osaku C.A."/>
            <person name="Petzl-Erler M.L."/>
            <person name="Terenzi H."/>
            <person name="Vieira L.G.E."/>
            <person name="Almeida M.I.M."/>
            <person name="Alves L.R."/>
            <person name="Arantes O.M.N."/>
            <person name="Balsanelli E."/>
            <person name="Barcellos F.G."/>
            <person name="Baura V.A."/>
            <person name="Binde D.R."/>
            <person name="Campo R.J."/>
            <person name="Chubatsu L.S."/>
            <person name="Chueire L.M.O."/>
            <person name="Ciferri R.R."/>
            <person name="Correa L.C."/>
            <person name="da Conceicao Silva J.L."/>
            <person name="Dabul A.N.G."/>
            <person name="Dambros B.P."/>
            <person name="Faoro H."/>
            <person name="Favetti A."/>
            <person name="Friedermann G."/>
            <person name="Furlaneto M.C."/>
            <person name="Gasques L.S."/>
            <person name="Gimenes C.C.T."/>
            <person name="Gioppo N.M.R."/>
            <person name="Glienke-Blanco C."/>
            <person name="Godoy L.P."/>
            <person name="Guerra M.P."/>
            <person name="Karp S."/>
            <person name="Kava-Cordeiro V."/>
            <person name="Margarido V.P."/>
            <person name="Mathioni S.M."/>
            <person name="Menck-Soares M.A."/>
            <person name="Murace N.K."/>
            <person name="Nicolas M.F."/>
            <person name="Oliveira C.E.C."/>
            <person name="Pagnan N.A.B."/>
            <person name="Pamphile J.A."/>
            <person name="Patussi E.V."/>
            <person name="Pereira L.F.P."/>
            <person name="Pereira-Ferrari L."/>
            <person name="Pinto F.G.S."/>
            <person name="Precoma C."/>
            <person name="Prioli A.J."/>
            <person name="Prioli S.M.A.P."/>
            <person name="Raittz R.T."/>
            <person name="Ramos H.J.O."/>
            <person name="Ribeiro E.M.S.F."/>
            <person name="Rigo L.U."/>
            <person name="Rocha C.L.M.S.C."/>
            <person name="Rocha S.N."/>
            <person name="Santos K."/>
            <person name="Satori D."/>
            <person name="Silva A.G."/>
            <person name="Simao R.C.G."/>
            <person name="Soares M.A.M."/>
            <person name="Souza E.M."/>
            <person name="Steffens M.B.R."/>
            <person name="Steindel M."/>
            <person name="Tadra-Sfeir M.Z."/>
            <person name="Takahashi E.K."/>
            <person name="Torres R.A."/>
            <person name="Valle J.S."/>
            <person name="Vernal J.I."/>
            <person name="Vilas-Boas L.A."/>
            <person name="Watanabe M.A.E."/>
            <person name="Weiss V.A."/>
            <person name="Yates M.A."/>
            <person name="Souza E.M."/>
        </authorList>
    </citation>
    <scope>NUCLEOTIDE SEQUENCE [LARGE SCALE GENOMIC DNA]</scope>
    <source>
        <strain evidence="2 3">SmR1</strain>
    </source>
</reference>
<dbReference type="KEGG" id="hse:Hsero_0802"/>
<dbReference type="Pfam" id="PF06188">
    <property type="entry name" value="HrpE"/>
    <property type="match status" value="1"/>
</dbReference>
<keyword evidence="3" id="KW-1185">Reference proteome</keyword>
<evidence type="ECO:0000313" key="3">
    <source>
        <dbReference type="Proteomes" id="UP000000329"/>
    </source>
</evidence>
<name>D8IZY4_HERSS</name>
<dbReference type="OrthoDB" id="9115048at2"/>
<sequence>MAPATSSFLAAELCLPPSLRPRHGVVSSVDFRVTEDARLAAAQLVQQAQAEAAGIREQARADALAALHDEERRIAHEAGQLLARLREREASMLEGVAGLAVDLAHSIFDRLLVDTTARERVMAACRRVREEAPPKLTEAVAWLHPEDAASLAQEDALPWELRTDARLAQGSCRLEAASGEWRADFSLAAEALRATVQQWNAPGGGATEDACGVGQDDELDDDPDQEEEDGEQS</sequence>
<dbReference type="RefSeq" id="WP_013232838.1">
    <property type="nucleotide sequence ID" value="NC_014323.1"/>
</dbReference>
<evidence type="ECO:0000256" key="1">
    <source>
        <dbReference type="SAM" id="MobiDB-lite"/>
    </source>
</evidence>
<organism evidence="2 3">
    <name type="scientific">Herbaspirillum seropedicae (strain SmR1)</name>
    <dbReference type="NCBI Taxonomy" id="757424"/>
    <lineage>
        <taxon>Bacteria</taxon>
        <taxon>Pseudomonadati</taxon>
        <taxon>Pseudomonadota</taxon>
        <taxon>Betaproteobacteria</taxon>
        <taxon>Burkholderiales</taxon>
        <taxon>Oxalobacteraceae</taxon>
        <taxon>Herbaspirillum</taxon>
    </lineage>
</organism>
<feature type="compositionally biased region" description="Acidic residues" evidence="1">
    <location>
        <begin position="215"/>
        <end position="233"/>
    </location>
</feature>
<dbReference type="STRING" id="757424.Hsero_0802"/>
<proteinExistence type="predicted"/>
<evidence type="ECO:0000313" key="2">
    <source>
        <dbReference type="EMBL" id="ADJ62321.1"/>
    </source>
</evidence>
<dbReference type="InterPro" id="IPR009335">
    <property type="entry name" value="T3SS_HrpE/ATPase_suE"/>
</dbReference>
<dbReference type="EMBL" id="CP002039">
    <property type="protein sequence ID" value="ADJ62321.1"/>
    <property type="molecule type" value="Genomic_DNA"/>
</dbReference>
<accession>D8IZY4</accession>
<gene>
    <name evidence="2" type="primary">hrpE</name>
    <name evidence="2" type="ordered locus">Hsero_0802</name>
</gene>
<dbReference type="AlphaFoldDB" id="D8IZY4"/>